<keyword evidence="10 12" id="KW-0289">Folate biosynthesis</keyword>
<protein>
    <recommendedName>
        <fullName evidence="6 12">Dihydropteroate synthase</fullName>
        <shortName evidence="12">DHPS</shortName>
        <ecNumber evidence="5 12">2.5.1.15</ecNumber>
    </recommendedName>
    <alternativeName>
        <fullName evidence="11 12">Dihydropteroate pyrophosphorylase</fullName>
    </alternativeName>
</protein>
<keyword evidence="15" id="KW-1185">Reference proteome</keyword>
<gene>
    <name evidence="14" type="ORF">C8J28_10995</name>
</gene>
<evidence type="ECO:0000256" key="5">
    <source>
        <dbReference type="ARBA" id="ARBA00012458"/>
    </source>
</evidence>
<name>A0A2T5K6Z4_9RHOB</name>
<proteinExistence type="inferred from homology"/>
<sequence>MHYVRPIPLADPARPDEALPLAGGPLYFDRVEILERGRTPLILPARELDPSVLAPLTAPRPPLAGLSMGRPLVMGILNVTPDSFSDGGRFAALPDALAQAQALAADGADILDIGGESTRPGAAEVDAADEISRTAPVIEMLRGQGLSLPVSIDTRKAAVAEAALQAGADLVNDVAALTWDAGLANLVARSGAPVCLMHAQGTPQTMQADPRYDDVLLDVYDWLAERIRAAETAGIPRSRIVTDPGIGFGKTLEHNLAILRRLSLFHGLGCPILLGASRKRFIGTLSGEPLADRRMGGSVAVALAAAAQGAQILRVHDVRETRQALVLWRAVTCEAEEPARGGTQA</sequence>
<keyword evidence="8 12" id="KW-0479">Metal-binding</keyword>
<evidence type="ECO:0000259" key="13">
    <source>
        <dbReference type="PROSITE" id="PS50972"/>
    </source>
</evidence>
<dbReference type="PANTHER" id="PTHR20941">
    <property type="entry name" value="FOLATE SYNTHESIS PROTEINS"/>
    <property type="match status" value="1"/>
</dbReference>
<dbReference type="GO" id="GO:0005829">
    <property type="term" value="C:cytosol"/>
    <property type="evidence" value="ECO:0007669"/>
    <property type="project" value="TreeGrafter"/>
</dbReference>
<dbReference type="Proteomes" id="UP000244060">
    <property type="component" value="Unassembled WGS sequence"/>
</dbReference>
<dbReference type="InterPro" id="IPR011005">
    <property type="entry name" value="Dihydropteroate_synth-like_sf"/>
</dbReference>
<evidence type="ECO:0000256" key="7">
    <source>
        <dbReference type="ARBA" id="ARBA00022679"/>
    </source>
</evidence>
<dbReference type="EC" id="2.5.1.15" evidence="5 12"/>
<evidence type="ECO:0000256" key="10">
    <source>
        <dbReference type="ARBA" id="ARBA00022909"/>
    </source>
</evidence>
<evidence type="ECO:0000313" key="14">
    <source>
        <dbReference type="EMBL" id="PTR18138.1"/>
    </source>
</evidence>
<comment type="pathway">
    <text evidence="3 12">Cofactor biosynthesis; tetrahydrofolate biosynthesis; 7,8-dihydrofolate from 2-amino-4-hydroxy-6-hydroxymethyl-7,8-dihydropteridine diphosphate and 4-aminobenzoate: step 1/2.</text>
</comment>
<dbReference type="InterPro" id="IPR045031">
    <property type="entry name" value="DHP_synth-like"/>
</dbReference>
<comment type="catalytic activity">
    <reaction evidence="1">
        <text>(7,8-dihydropterin-6-yl)methyl diphosphate + 4-aminobenzoate = 7,8-dihydropteroate + diphosphate</text>
        <dbReference type="Rhea" id="RHEA:19949"/>
        <dbReference type="ChEBI" id="CHEBI:17836"/>
        <dbReference type="ChEBI" id="CHEBI:17839"/>
        <dbReference type="ChEBI" id="CHEBI:33019"/>
        <dbReference type="ChEBI" id="CHEBI:72950"/>
        <dbReference type="EC" id="2.5.1.15"/>
    </reaction>
</comment>
<dbReference type="NCBIfam" id="TIGR01496">
    <property type="entry name" value="DHPS"/>
    <property type="match status" value="1"/>
</dbReference>
<dbReference type="CDD" id="cd00739">
    <property type="entry name" value="DHPS"/>
    <property type="match status" value="1"/>
</dbReference>
<dbReference type="PANTHER" id="PTHR20941:SF1">
    <property type="entry name" value="FOLIC ACID SYNTHESIS PROTEIN FOL1"/>
    <property type="match status" value="1"/>
</dbReference>
<evidence type="ECO:0000256" key="3">
    <source>
        <dbReference type="ARBA" id="ARBA00004763"/>
    </source>
</evidence>
<dbReference type="Pfam" id="PF00809">
    <property type="entry name" value="Pterin_bind"/>
    <property type="match status" value="1"/>
</dbReference>
<accession>A0A2T5K6Z4</accession>
<dbReference type="EMBL" id="QAOT01000009">
    <property type="protein sequence ID" value="PTR18138.1"/>
    <property type="molecule type" value="Genomic_DNA"/>
</dbReference>
<dbReference type="Gene3D" id="3.20.20.20">
    <property type="entry name" value="Dihydropteroate synthase-like"/>
    <property type="match status" value="1"/>
</dbReference>
<dbReference type="GO" id="GO:0046654">
    <property type="term" value="P:tetrahydrofolate biosynthetic process"/>
    <property type="evidence" value="ECO:0007669"/>
    <property type="project" value="UniProtKB-UniPathway"/>
</dbReference>
<dbReference type="SUPFAM" id="SSF51717">
    <property type="entry name" value="Dihydropteroate synthetase-like"/>
    <property type="match status" value="1"/>
</dbReference>
<dbReference type="InterPro" id="IPR006390">
    <property type="entry name" value="DHP_synth_dom"/>
</dbReference>
<comment type="similarity">
    <text evidence="4 12">Belongs to the DHPS family.</text>
</comment>
<dbReference type="GO" id="GO:0046656">
    <property type="term" value="P:folic acid biosynthetic process"/>
    <property type="evidence" value="ECO:0007669"/>
    <property type="project" value="UniProtKB-KW"/>
</dbReference>
<dbReference type="OrthoDB" id="9811744at2"/>
<dbReference type="PROSITE" id="PS00793">
    <property type="entry name" value="DHPS_2"/>
    <property type="match status" value="1"/>
</dbReference>
<feature type="domain" description="Pterin-binding" evidence="13">
    <location>
        <begin position="71"/>
        <end position="326"/>
    </location>
</feature>
<organism evidence="14 15">
    <name type="scientific">Cereibacter azotoformans</name>
    <dbReference type="NCBI Taxonomy" id="43057"/>
    <lineage>
        <taxon>Bacteria</taxon>
        <taxon>Pseudomonadati</taxon>
        <taxon>Pseudomonadota</taxon>
        <taxon>Alphaproteobacteria</taxon>
        <taxon>Rhodobacterales</taxon>
        <taxon>Paracoccaceae</taxon>
        <taxon>Cereibacter</taxon>
    </lineage>
</organism>
<evidence type="ECO:0000256" key="2">
    <source>
        <dbReference type="ARBA" id="ARBA00001946"/>
    </source>
</evidence>
<dbReference type="InterPro" id="IPR000489">
    <property type="entry name" value="Pterin-binding_dom"/>
</dbReference>
<keyword evidence="7 12" id="KW-0808">Transferase</keyword>
<dbReference type="UniPathway" id="UPA00077">
    <property type="reaction ID" value="UER00156"/>
</dbReference>
<comment type="function">
    <text evidence="12">Catalyzes the condensation of para-aminobenzoate (pABA) with 6-hydroxymethyl-7,8-dihydropterin diphosphate (DHPt-PP) to form 7,8-dihydropteroate (H2Pte), the immediate precursor of folate derivatives.</text>
</comment>
<dbReference type="FunFam" id="3.20.20.20:FF:000006">
    <property type="entry name" value="Dihydropteroate synthase"/>
    <property type="match status" value="1"/>
</dbReference>
<evidence type="ECO:0000256" key="12">
    <source>
        <dbReference type="RuleBase" id="RU361205"/>
    </source>
</evidence>
<dbReference type="GO" id="GO:0046872">
    <property type="term" value="F:metal ion binding"/>
    <property type="evidence" value="ECO:0007669"/>
    <property type="project" value="UniProtKB-KW"/>
</dbReference>
<evidence type="ECO:0000313" key="15">
    <source>
        <dbReference type="Proteomes" id="UP000244060"/>
    </source>
</evidence>
<reference evidence="14 15" key="1">
    <citation type="submission" date="2018-04" db="EMBL/GenBank/DDBJ databases">
        <title>Genomic Encyclopedia of Type Strains, Phase III (KMG-III): the genomes of soil and plant-associated and newly described type strains.</title>
        <authorList>
            <person name="Whitman W."/>
        </authorList>
    </citation>
    <scope>NUCLEOTIDE SEQUENCE [LARGE SCALE GENOMIC DNA]</scope>
    <source>
        <strain evidence="14 15">KA25</strain>
    </source>
</reference>
<evidence type="ECO:0000256" key="9">
    <source>
        <dbReference type="ARBA" id="ARBA00022842"/>
    </source>
</evidence>
<evidence type="ECO:0000256" key="8">
    <source>
        <dbReference type="ARBA" id="ARBA00022723"/>
    </source>
</evidence>
<comment type="caution">
    <text evidence="14">The sequence shown here is derived from an EMBL/GenBank/DDBJ whole genome shotgun (WGS) entry which is preliminary data.</text>
</comment>
<evidence type="ECO:0000256" key="6">
    <source>
        <dbReference type="ARBA" id="ARBA00016919"/>
    </source>
</evidence>
<dbReference type="PROSITE" id="PS50972">
    <property type="entry name" value="PTERIN_BINDING"/>
    <property type="match status" value="1"/>
</dbReference>
<dbReference type="AlphaFoldDB" id="A0A2T5K6Z4"/>
<keyword evidence="9 12" id="KW-0460">Magnesium</keyword>
<dbReference type="RefSeq" id="WP_108221065.1">
    <property type="nucleotide sequence ID" value="NZ_QAOT01000009.1"/>
</dbReference>
<dbReference type="PROSITE" id="PS00792">
    <property type="entry name" value="DHPS_1"/>
    <property type="match status" value="1"/>
</dbReference>
<dbReference type="GO" id="GO:0004156">
    <property type="term" value="F:dihydropteroate synthase activity"/>
    <property type="evidence" value="ECO:0007669"/>
    <property type="project" value="UniProtKB-EC"/>
</dbReference>
<comment type="cofactor">
    <cofactor evidence="2 12">
        <name>Mg(2+)</name>
        <dbReference type="ChEBI" id="CHEBI:18420"/>
    </cofactor>
</comment>
<evidence type="ECO:0000256" key="11">
    <source>
        <dbReference type="ARBA" id="ARBA00030193"/>
    </source>
</evidence>
<evidence type="ECO:0000256" key="1">
    <source>
        <dbReference type="ARBA" id="ARBA00000012"/>
    </source>
</evidence>
<evidence type="ECO:0000256" key="4">
    <source>
        <dbReference type="ARBA" id="ARBA00009503"/>
    </source>
</evidence>